<dbReference type="SMART" id="SM00267">
    <property type="entry name" value="GGDEF"/>
    <property type="match status" value="1"/>
</dbReference>
<evidence type="ECO:0000259" key="2">
    <source>
        <dbReference type="PROSITE" id="PS50883"/>
    </source>
</evidence>
<dbReference type="Pfam" id="PF08448">
    <property type="entry name" value="PAS_4"/>
    <property type="match status" value="1"/>
</dbReference>
<dbReference type="Proteomes" id="UP000575898">
    <property type="component" value="Unassembled WGS sequence"/>
</dbReference>
<dbReference type="InterPro" id="IPR052155">
    <property type="entry name" value="Biofilm_reg_signaling"/>
</dbReference>
<feature type="domain" description="PAC" evidence="1">
    <location>
        <begin position="389"/>
        <end position="441"/>
    </location>
</feature>
<dbReference type="EMBL" id="JACHHY010000003">
    <property type="protein sequence ID" value="MBB5017347.1"/>
    <property type="molecule type" value="Genomic_DNA"/>
</dbReference>
<reference evidence="4 5" key="1">
    <citation type="submission" date="2020-08" db="EMBL/GenBank/DDBJ databases">
        <title>Genomic Encyclopedia of Type Strains, Phase IV (KMG-IV): sequencing the most valuable type-strain genomes for metagenomic binning, comparative biology and taxonomic classification.</title>
        <authorList>
            <person name="Goeker M."/>
        </authorList>
    </citation>
    <scope>NUCLEOTIDE SEQUENCE [LARGE SCALE GENOMIC DNA]</scope>
    <source>
        <strain evidence="4 5">DSM 27165</strain>
    </source>
</reference>
<dbReference type="InterPro" id="IPR029787">
    <property type="entry name" value="Nucleotide_cyclase"/>
</dbReference>
<dbReference type="Gene3D" id="3.30.450.40">
    <property type="match status" value="1"/>
</dbReference>
<keyword evidence="5" id="KW-1185">Reference proteome</keyword>
<dbReference type="Gene3D" id="3.30.70.270">
    <property type="match status" value="1"/>
</dbReference>
<dbReference type="NCBIfam" id="TIGR00254">
    <property type="entry name" value="GGDEF"/>
    <property type="match status" value="1"/>
</dbReference>
<dbReference type="GO" id="GO:0003824">
    <property type="term" value="F:catalytic activity"/>
    <property type="evidence" value="ECO:0007669"/>
    <property type="project" value="UniProtKB-ARBA"/>
</dbReference>
<dbReference type="SUPFAM" id="SSF141868">
    <property type="entry name" value="EAL domain-like"/>
    <property type="match status" value="1"/>
</dbReference>
<dbReference type="RefSeq" id="WP_184034998.1">
    <property type="nucleotide sequence ID" value="NZ_JACHHY010000003.1"/>
</dbReference>
<dbReference type="PANTHER" id="PTHR44757">
    <property type="entry name" value="DIGUANYLATE CYCLASE DGCP"/>
    <property type="match status" value="1"/>
</dbReference>
<dbReference type="CDD" id="cd01948">
    <property type="entry name" value="EAL"/>
    <property type="match status" value="1"/>
</dbReference>
<accession>A0A840MKH2</accession>
<evidence type="ECO:0000313" key="4">
    <source>
        <dbReference type="EMBL" id="MBB5017347.1"/>
    </source>
</evidence>
<organism evidence="4 5">
    <name type="scientific">Chitinivorax tropicus</name>
    <dbReference type="NCBI Taxonomy" id="714531"/>
    <lineage>
        <taxon>Bacteria</taxon>
        <taxon>Pseudomonadati</taxon>
        <taxon>Pseudomonadota</taxon>
        <taxon>Betaproteobacteria</taxon>
        <taxon>Chitinivorax</taxon>
    </lineage>
</organism>
<comment type="caution">
    <text evidence="4">The sequence shown here is derived from an EMBL/GenBank/DDBJ whole genome shotgun (WGS) entry which is preliminary data.</text>
</comment>
<dbReference type="Pfam" id="PF00563">
    <property type="entry name" value="EAL"/>
    <property type="match status" value="1"/>
</dbReference>
<dbReference type="FunFam" id="3.30.70.270:FF:000001">
    <property type="entry name" value="Diguanylate cyclase domain protein"/>
    <property type="match status" value="1"/>
</dbReference>
<dbReference type="Pfam" id="PF00990">
    <property type="entry name" value="GGDEF"/>
    <property type="match status" value="1"/>
</dbReference>
<dbReference type="PROSITE" id="PS50113">
    <property type="entry name" value="PAC"/>
    <property type="match status" value="1"/>
</dbReference>
<dbReference type="Gene3D" id="3.20.20.450">
    <property type="entry name" value="EAL domain"/>
    <property type="match status" value="1"/>
</dbReference>
<gene>
    <name evidence="4" type="ORF">HNQ59_000611</name>
</gene>
<dbReference type="Gene3D" id="3.30.450.20">
    <property type="entry name" value="PAS domain"/>
    <property type="match status" value="2"/>
</dbReference>
<proteinExistence type="predicted"/>
<dbReference type="SUPFAM" id="SSF55785">
    <property type="entry name" value="PYP-like sensor domain (PAS domain)"/>
    <property type="match status" value="2"/>
</dbReference>
<evidence type="ECO:0000313" key="5">
    <source>
        <dbReference type="Proteomes" id="UP000575898"/>
    </source>
</evidence>
<feature type="domain" description="EAL" evidence="2">
    <location>
        <begin position="617"/>
        <end position="869"/>
    </location>
</feature>
<dbReference type="SUPFAM" id="SSF55073">
    <property type="entry name" value="Nucleotide cyclase"/>
    <property type="match status" value="1"/>
</dbReference>
<dbReference type="InterPro" id="IPR001633">
    <property type="entry name" value="EAL_dom"/>
</dbReference>
<dbReference type="InterPro" id="IPR000160">
    <property type="entry name" value="GGDEF_dom"/>
</dbReference>
<dbReference type="CDD" id="cd01949">
    <property type="entry name" value="GGDEF"/>
    <property type="match status" value="1"/>
</dbReference>
<evidence type="ECO:0000259" key="3">
    <source>
        <dbReference type="PROSITE" id="PS50887"/>
    </source>
</evidence>
<dbReference type="PANTHER" id="PTHR44757:SF2">
    <property type="entry name" value="BIOFILM ARCHITECTURE MAINTENANCE PROTEIN MBAA"/>
    <property type="match status" value="1"/>
</dbReference>
<dbReference type="InterPro" id="IPR000700">
    <property type="entry name" value="PAS-assoc_C"/>
</dbReference>
<dbReference type="Pfam" id="PF01590">
    <property type="entry name" value="GAF"/>
    <property type="match status" value="1"/>
</dbReference>
<dbReference type="PROSITE" id="PS50887">
    <property type="entry name" value="GGDEF"/>
    <property type="match status" value="1"/>
</dbReference>
<protein>
    <submittedName>
        <fullName evidence="4">Diguanylate cyclase (GGDEF)-like protein</fullName>
    </submittedName>
</protein>
<dbReference type="InterPro" id="IPR035919">
    <property type="entry name" value="EAL_sf"/>
</dbReference>
<dbReference type="PROSITE" id="PS50883">
    <property type="entry name" value="EAL"/>
    <property type="match status" value="1"/>
</dbReference>
<dbReference type="SUPFAM" id="SSF55781">
    <property type="entry name" value="GAF domain-like"/>
    <property type="match status" value="1"/>
</dbReference>
<dbReference type="InterPro" id="IPR003018">
    <property type="entry name" value="GAF"/>
</dbReference>
<feature type="domain" description="GGDEF" evidence="3">
    <location>
        <begin position="473"/>
        <end position="606"/>
    </location>
</feature>
<evidence type="ECO:0000259" key="1">
    <source>
        <dbReference type="PROSITE" id="PS50113"/>
    </source>
</evidence>
<name>A0A840MKH2_9PROT</name>
<dbReference type="InterPro" id="IPR043128">
    <property type="entry name" value="Rev_trsase/Diguanyl_cyclase"/>
</dbReference>
<dbReference type="InterPro" id="IPR029016">
    <property type="entry name" value="GAF-like_dom_sf"/>
</dbReference>
<dbReference type="InterPro" id="IPR035965">
    <property type="entry name" value="PAS-like_dom_sf"/>
</dbReference>
<dbReference type="InterPro" id="IPR013656">
    <property type="entry name" value="PAS_4"/>
</dbReference>
<sequence length="873" mass="96583">MGTRKGAVSDIAQGALLGLYESYLSALDAVTSQLLDSTDDDSFTDIVRQLALATRSDACQIYLYHRDPSLLCNAQLLCGWCATPALDKAFDHLKAFSLLEVPEMNDALQVGMIFVRNGEDLPPSIHLLLKTHHLAGLVAVPLLVSGELEGFLLFSGKRERQAWHSVELRVLSAVANDLAMALTQRKAQRASIANQRRLEALVGVSDDMVFEFDARNVIVNTWSSHPAIPSHELTGKTLQEALPAEMASSCLRTASKLFKNGNSETVRFSVPLLAGYTYFIARLYVVPAADGGSHNIVAQVRDVTHLMQEEAAQKTLLETLSLLEEAIIDLSPAGALLKTTLPWAKFRAIEADAIEADYGYALTHFVPQEDRDKLQAAIDMLADGDLTTQSVRFRMPRPGNEGTWIEAKLLAHRSPEGEIIGVRGVLRDITTAYQHERHITQLALYDALTQLPNRILLDDHLHQALIRARRNNLKVALGFIDLDHFKQINDTFGHSAGDSVLVNLGRQLRSVLRDIDTLARWGGDEFVALIPDLPNLVPLRNIAERLREIARAGVFIDGLETKSTISIGFAVFPDDAEDEESLMSAADSTMFYAKSIGRNNVQFYSDVVHLRAASREQVALQARLSNAIEHDKLEVYFQPIINAQTGQVTEVEALTRWHDGQTGWINPQVFIPIAERLGLIRELGEQVMKQAFGVLQQWRRLGLHQRMAINVSRAQLFSPEFSSRLQTLLISHGLKPQDIEIEITESVALTDYSQQMVHLKALSQAGFKIAIDDFGTGYSSLSQLHEMPVDILKIDNSFTSRLHTEEGRRIVLAIVQMAQALCLEIVVEGVEKSTTASFLQGLGVKKLQGHYFSPPISASECYTLLVNGVSVSS</sequence>
<dbReference type="AlphaFoldDB" id="A0A840MKH2"/>
<dbReference type="SMART" id="SM00052">
    <property type="entry name" value="EAL"/>
    <property type="match status" value="1"/>
</dbReference>